<feature type="transmembrane region" description="Helical" evidence="7">
    <location>
        <begin position="42"/>
        <end position="60"/>
    </location>
</feature>
<evidence type="ECO:0000256" key="5">
    <source>
        <dbReference type="ARBA" id="ARBA00023136"/>
    </source>
</evidence>
<feature type="region of interest" description="Disordered" evidence="6">
    <location>
        <begin position="67"/>
        <end position="102"/>
    </location>
</feature>
<reference evidence="9 10" key="1">
    <citation type="submission" date="2019-09" db="EMBL/GenBank/DDBJ databases">
        <title>Phylogeny of genus Pseudoclavibacter and closely related genus.</title>
        <authorList>
            <person name="Li Y."/>
        </authorList>
    </citation>
    <scope>NUCLEOTIDE SEQUENCE [LARGE SCALE GENOMIC DNA]</scope>
    <source>
        <strain evidence="9 10">JCM 16921</strain>
    </source>
</reference>
<organism evidence="9 10">
    <name type="scientific">Pseudoclavibacter caeni</name>
    <dbReference type="NCBI Taxonomy" id="908846"/>
    <lineage>
        <taxon>Bacteria</taxon>
        <taxon>Bacillati</taxon>
        <taxon>Actinomycetota</taxon>
        <taxon>Actinomycetes</taxon>
        <taxon>Micrococcales</taxon>
        <taxon>Microbacteriaceae</taxon>
        <taxon>Pseudoclavibacter</taxon>
    </lineage>
</organism>
<feature type="domain" description="Cardiolipin synthase N-terminal" evidence="8">
    <location>
        <begin position="18"/>
        <end position="62"/>
    </location>
</feature>
<dbReference type="Proteomes" id="UP000481339">
    <property type="component" value="Unassembled WGS sequence"/>
</dbReference>
<feature type="compositionally biased region" description="Basic and acidic residues" evidence="6">
    <location>
        <begin position="132"/>
        <end position="147"/>
    </location>
</feature>
<dbReference type="EMBL" id="WBKA01000001">
    <property type="protein sequence ID" value="KAB1633501.1"/>
    <property type="molecule type" value="Genomic_DNA"/>
</dbReference>
<keyword evidence="3 7" id="KW-0812">Transmembrane</keyword>
<evidence type="ECO:0000256" key="3">
    <source>
        <dbReference type="ARBA" id="ARBA00022692"/>
    </source>
</evidence>
<dbReference type="GO" id="GO:0005886">
    <property type="term" value="C:plasma membrane"/>
    <property type="evidence" value="ECO:0007669"/>
    <property type="project" value="UniProtKB-SubCell"/>
</dbReference>
<proteinExistence type="predicted"/>
<evidence type="ECO:0000256" key="1">
    <source>
        <dbReference type="ARBA" id="ARBA00004651"/>
    </source>
</evidence>
<comment type="caution">
    <text evidence="9">The sequence shown here is derived from an EMBL/GenBank/DDBJ whole genome shotgun (WGS) entry which is preliminary data.</text>
</comment>
<evidence type="ECO:0000313" key="10">
    <source>
        <dbReference type="Proteomes" id="UP000481339"/>
    </source>
</evidence>
<name>A0A7C8FYK6_9MICO</name>
<evidence type="ECO:0000313" key="9">
    <source>
        <dbReference type="EMBL" id="KAB1633501.1"/>
    </source>
</evidence>
<evidence type="ECO:0000256" key="6">
    <source>
        <dbReference type="SAM" id="MobiDB-lite"/>
    </source>
</evidence>
<dbReference type="AlphaFoldDB" id="A0A7C8FYK6"/>
<sequence length="203" mass="21799">MVGMVRILLVLAAVLLGMAVVAFVDAALTPRGETGVLPRWAWLVLVVVLPLVGPVLWWYAGRPRARTGAETVPPRDVVPERAGRPDRCPGDPRAADDVRLETMSPDERIAWLERELADLEDEDALADLEAAHEDTAASEQATREPPRDAFGGPGSHPGSAGSHADAPGSDATTRETQRPADASAAPRPHHDDERRDPRPGADR</sequence>
<evidence type="ECO:0000256" key="4">
    <source>
        <dbReference type="ARBA" id="ARBA00022989"/>
    </source>
</evidence>
<evidence type="ECO:0000256" key="2">
    <source>
        <dbReference type="ARBA" id="ARBA00022475"/>
    </source>
</evidence>
<keyword evidence="5 7" id="KW-0472">Membrane</keyword>
<keyword evidence="4 7" id="KW-1133">Transmembrane helix</keyword>
<gene>
    <name evidence="9" type="ORF">F8O02_00755</name>
</gene>
<evidence type="ECO:0000259" key="8">
    <source>
        <dbReference type="Pfam" id="PF13396"/>
    </source>
</evidence>
<feature type="compositionally biased region" description="Basic and acidic residues" evidence="6">
    <location>
        <begin position="77"/>
        <end position="102"/>
    </location>
</feature>
<feature type="region of interest" description="Disordered" evidence="6">
    <location>
        <begin position="132"/>
        <end position="203"/>
    </location>
</feature>
<protein>
    <recommendedName>
        <fullName evidence="8">Cardiolipin synthase N-terminal domain-containing protein</fullName>
    </recommendedName>
</protein>
<dbReference type="Pfam" id="PF13396">
    <property type="entry name" value="PLDc_N"/>
    <property type="match status" value="1"/>
</dbReference>
<feature type="compositionally biased region" description="Basic and acidic residues" evidence="6">
    <location>
        <begin position="188"/>
        <end position="203"/>
    </location>
</feature>
<comment type="subcellular location">
    <subcellularLocation>
        <location evidence="1">Cell membrane</location>
        <topology evidence="1">Multi-pass membrane protein</topology>
    </subcellularLocation>
</comment>
<accession>A0A7C8FYK6</accession>
<evidence type="ECO:0000256" key="7">
    <source>
        <dbReference type="SAM" id="Phobius"/>
    </source>
</evidence>
<keyword evidence="2" id="KW-1003">Cell membrane</keyword>
<keyword evidence="10" id="KW-1185">Reference proteome</keyword>
<dbReference type="InterPro" id="IPR027379">
    <property type="entry name" value="CLS_N"/>
</dbReference>